<dbReference type="AlphaFoldDB" id="A0A377JHL6"/>
<organism evidence="3 4">
    <name type="scientific">Haemophilus parainfluenzae</name>
    <dbReference type="NCBI Taxonomy" id="729"/>
    <lineage>
        <taxon>Bacteria</taxon>
        <taxon>Pseudomonadati</taxon>
        <taxon>Pseudomonadota</taxon>
        <taxon>Gammaproteobacteria</taxon>
        <taxon>Pasteurellales</taxon>
        <taxon>Pasteurellaceae</taxon>
        <taxon>Haemophilus</taxon>
    </lineage>
</organism>
<evidence type="ECO:0000313" key="3">
    <source>
        <dbReference type="EMBL" id="STP05252.1"/>
    </source>
</evidence>
<dbReference type="PROSITE" id="PS01137">
    <property type="entry name" value="TATD_1"/>
    <property type="match status" value="1"/>
</dbReference>
<evidence type="ECO:0000256" key="2">
    <source>
        <dbReference type="ARBA" id="ARBA00022801"/>
    </source>
</evidence>
<dbReference type="PANTHER" id="PTHR46124">
    <property type="entry name" value="D-AMINOACYL-TRNA DEACYLASE"/>
    <property type="match status" value="1"/>
</dbReference>
<reference evidence="3 4" key="1">
    <citation type="submission" date="2018-06" db="EMBL/GenBank/DDBJ databases">
        <authorList>
            <consortium name="Pathogen Informatics"/>
            <person name="Doyle S."/>
        </authorList>
    </citation>
    <scope>NUCLEOTIDE SEQUENCE [LARGE SCALE GENOMIC DNA]</scope>
    <source>
        <strain evidence="3 4">NCTC10672</strain>
    </source>
</reference>
<dbReference type="Proteomes" id="UP000254186">
    <property type="component" value="Unassembled WGS sequence"/>
</dbReference>
<keyword evidence="2 3" id="KW-0378">Hydrolase</keyword>
<dbReference type="InterPro" id="IPR032466">
    <property type="entry name" value="Metal_Hydrolase"/>
</dbReference>
<name>A0A377JHL6_HAEPA</name>
<dbReference type="InterPro" id="IPR001130">
    <property type="entry name" value="TatD-like"/>
</dbReference>
<dbReference type="GO" id="GO:0005829">
    <property type="term" value="C:cytosol"/>
    <property type="evidence" value="ECO:0007669"/>
    <property type="project" value="TreeGrafter"/>
</dbReference>
<proteinExistence type="inferred from homology"/>
<dbReference type="Pfam" id="PF01026">
    <property type="entry name" value="TatD_DNase"/>
    <property type="match status" value="1"/>
</dbReference>
<dbReference type="EC" id="3.1.21.-" evidence="3"/>
<dbReference type="EMBL" id="UGHY01000002">
    <property type="protein sequence ID" value="STP05252.1"/>
    <property type="molecule type" value="Genomic_DNA"/>
</dbReference>
<gene>
    <name evidence="3" type="primary">ycfH_1</name>
    <name evidence="3" type="ORF">NCTC10672_01204</name>
</gene>
<accession>A0A377JHL6</accession>
<evidence type="ECO:0000313" key="4">
    <source>
        <dbReference type="Proteomes" id="UP000254186"/>
    </source>
</evidence>
<protein>
    <submittedName>
        <fullName evidence="3">Metallodependent hydrolase</fullName>
        <ecNumber evidence="3">3.1.21.-</ecNumber>
    </submittedName>
</protein>
<dbReference type="GO" id="GO:0016788">
    <property type="term" value="F:hydrolase activity, acting on ester bonds"/>
    <property type="evidence" value="ECO:0007669"/>
    <property type="project" value="InterPro"/>
</dbReference>
<dbReference type="Gene3D" id="3.20.20.140">
    <property type="entry name" value="Metal-dependent hydrolases"/>
    <property type="match status" value="1"/>
</dbReference>
<sequence>MFIVDSHCHLDALDYENLHKDIADVVAKAQARDVKHLLAIGVTLSRFEKAYPELAKFPNVSLACGVHPLDLEEEPYDAERLLRLSKIKK</sequence>
<dbReference type="InterPro" id="IPR018228">
    <property type="entry name" value="DNase_TatD-rel_CS"/>
</dbReference>
<dbReference type="PANTHER" id="PTHR46124:SF2">
    <property type="entry name" value="D-AMINOACYL-TRNA DEACYLASE"/>
    <property type="match status" value="1"/>
</dbReference>
<evidence type="ECO:0000256" key="1">
    <source>
        <dbReference type="ARBA" id="ARBA00009275"/>
    </source>
</evidence>
<comment type="similarity">
    <text evidence="1">Belongs to the metallo-dependent hydrolases superfamily. TatD-type hydrolase family.</text>
</comment>
<dbReference type="SUPFAM" id="SSF51556">
    <property type="entry name" value="Metallo-dependent hydrolases"/>
    <property type="match status" value="1"/>
</dbReference>